<keyword evidence="5 10" id="KW-0418">Kinase</keyword>
<keyword evidence="11" id="KW-1185">Reference proteome</keyword>
<feature type="compositionally biased region" description="Low complexity" evidence="7">
    <location>
        <begin position="320"/>
        <end position="336"/>
    </location>
</feature>
<evidence type="ECO:0000256" key="6">
    <source>
        <dbReference type="ARBA" id="ARBA00022840"/>
    </source>
</evidence>
<dbReference type="Gene3D" id="2.90.10.30">
    <property type="match status" value="1"/>
</dbReference>
<proteinExistence type="predicted"/>
<dbReference type="SMART" id="SM00220">
    <property type="entry name" value="S_TKc"/>
    <property type="match status" value="1"/>
</dbReference>
<dbReference type="PROSITE" id="PS00108">
    <property type="entry name" value="PROTEIN_KINASE_ST"/>
    <property type="match status" value="1"/>
</dbReference>
<dbReference type="PROSITE" id="PS50011">
    <property type="entry name" value="PROTEIN_KINASE_DOM"/>
    <property type="match status" value="1"/>
</dbReference>
<dbReference type="InterPro" id="IPR011009">
    <property type="entry name" value="Kinase-like_dom_sf"/>
</dbReference>
<evidence type="ECO:0000256" key="5">
    <source>
        <dbReference type="ARBA" id="ARBA00022777"/>
    </source>
</evidence>
<dbReference type="GO" id="GO:0005524">
    <property type="term" value="F:ATP binding"/>
    <property type="evidence" value="ECO:0007669"/>
    <property type="project" value="UniProtKB-KW"/>
</dbReference>
<dbReference type="PANTHER" id="PTHR43289">
    <property type="entry name" value="MITOGEN-ACTIVATED PROTEIN KINASE KINASE KINASE 20-RELATED"/>
    <property type="match status" value="1"/>
</dbReference>
<evidence type="ECO:0000256" key="1">
    <source>
        <dbReference type="ARBA" id="ARBA00012513"/>
    </source>
</evidence>
<dbReference type="CDD" id="cd14014">
    <property type="entry name" value="STKc_PknB_like"/>
    <property type="match status" value="1"/>
</dbReference>
<dbReference type="SUPFAM" id="SSF51110">
    <property type="entry name" value="alpha-D-mannose-specific plant lectins"/>
    <property type="match status" value="2"/>
</dbReference>
<dbReference type="Gene3D" id="1.10.510.10">
    <property type="entry name" value="Transferase(Phosphotransferase) domain 1"/>
    <property type="match status" value="1"/>
</dbReference>
<feature type="compositionally biased region" description="Low complexity" evidence="7">
    <location>
        <begin position="301"/>
        <end position="312"/>
    </location>
</feature>
<accession>A0A937RKK9</accession>
<sequence>MADFTVPDVDLPAGFSGFTQVGAGSAGQVYRARDDTLGRPVAVKLFSGPVADDPAVLETFRRECAAVSRLSGHPGVVTVYSAGLTPAGRPWLCMQYVEGGPLSRVLRSGPLPVAEALRAAVLIADTLAFAHSQDPPVLHCDVKPGNILLTGDGRPLLGDFGVAVWAGAGRSSVTVRGFTQAYAAPEVLYHGRFSPASEVWSLAATLFEMITGLPPFEQRPGEGTGAFIERVTAGLPGDATVGLAEPLRGLLSRGLAVDREARWPSAAAFAAAIRQTQAALGLPATPAGTDHRPPGGGGAGPLPWAGVRQAPAEPRPADPGPAADAPASGEAASGEAAARKRRSVPHWWIPAALFSLLVLLAVTIPLLPRDGSAPDTTAGGAPPAATSTESSTGLAGGATLSSPQVAPTPAATLPGEPEISSVPSGAGGEGPRTLVAGDELVSPDARYALRIDGDGRLVLRNAQGMGIWYAGSDGGSPGSRLEVTEAGRLVLSSAAGAVLWDAGVSASPRARLRVTDAGSAVLEDGGRQVWSSGEARSMLHAGERLDPGQSLVSENGGNVAWLLRDGNFVVYRLGDDHGEANTTWSSGTRDAGYLVLQPDGNLVLYDESGTRALWSTSTQGAGEYLWMRDDGSLVVCDVADAVIWSNA</sequence>
<feature type="compositionally biased region" description="Polar residues" evidence="7">
    <location>
        <begin position="389"/>
        <end position="405"/>
    </location>
</feature>
<keyword evidence="4" id="KW-0547">Nucleotide-binding</keyword>
<feature type="domain" description="Protein kinase" evidence="8">
    <location>
        <begin position="15"/>
        <end position="280"/>
    </location>
</feature>
<comment type="caution">
    <text evidence="10">The sequence shown here is derived from an EMBL/GenBank/DDBJ whole genome shotgun (WGS) entry which is preliminary data.</text>
</comment>
<dbReference type="Proteomes" id="UP000604475">
    <property type="component" value="Unassembled WGS sequence"/>
</dbReference>
<evidence type="ECO:0000256" key="2">
    <source>
        <dbReference type="ARBA" id="ARBA00022527"/>
    </source>
</evidence>
<dbReference type="RefSeq" id="WP_203010324.1">
    <property type="nucleotide sequence ID" value="NZ_JADWYU010000162.1"/>
</dbReference>
<dbReference type="AlphaFoldDB" id="A0A937RKK9"/>
<dbReference type="PANTHER" id="PTHR43289:SF6">
    <property type="entry name" value="SERINE_THREONINE-PROTEIN KINASE NEKL-3"/>
    <property type="match status" value="1"/>
</dbReference>
<dbReference type="InterPro" id="IPR036426">
    <property type="entry name" value="Bulb-type_lectin_dom_sf"/>
</dbReference>
<evidence type="ECO:0000259" key="8">
    <source>
        <dbReference type="PROSITE" id="PS50011"/>
    </source>
</evidence>
<feature type="region of interest" description="Disordered" evidence="7">
    <location>
        <begin position="283"/>
        <end position="337"/>
    </location>
</feature>
<dbReference type="InterPro" id="IPR000719">
    <property type="entry name" value="Prot_kinase_dom"/>
</dbReference>
<reference evidence="10" key="1">
    <citation type="submission" date="2020-12" db="EMBL/GenBank/DDBJ databases">
        <title>Genomic characterization of non-nitrogen-fixing Frankia strains.</title>
        <authorList>
            <person name="Carlos-Shanley C."/>
            <person name="Guerra T."/>
            <person name="Hahn D."/>
        </authorList>
    </citation>
    <scope>NUCLEOTIDE SEQUENCE</scope>
    <source>
        <strain evidence="10">CN6</strain>
    </source>
</reference>
<dbReference type="Gene3D" id="2.90.10.10">
    <property type="entry name" value="Bulb-type lectin domain"/>
    <property type="match status" value="2"/>
</dbReference>
<organism evidence="10 11">
    <name type="scientific">Frankia nepalensis</name>
    <dbReference type="NCBI Taxonomy" id="1836974"/>
    <lineage>
        <taxon>Bacteria</taxon>
        <taxon>Bacillati</taxon>
        <taxon>Actinomycetota</taxon>
        <taxon>Actinomycetes</taxon>
        <taxon>Frankiales</taxon>
        <taxon>Frankiaceae</taxon>
        <taxon>Frankia</taxon>
    </lineage>
</organism>
<keyword evidence="3" id="KW-0808">Transferase</keyword>
<protein>
    <recommendedName>
        <fullName evidence="1">non-specific serine/threonine protein kinase</fullName>
        <ecNumber evidence="1">2.7.11.1</ecNumber>
    </recommendedName>
</protein>
<dbReference type="Gene3D" id="3.30.200.20">
    <property type="entry name" value="Phosphorylase Kinase, domain 1"/>
    <property type="match status" value="1"/>
</dbReference>
<dbReference type="EMBL" id="JAEACQ010000287">
    <property type="protein sequence ID" value="MBL7631867.1"/>
    <property type="molecule type" value="Genomic_DNA"/>
</dbReference>
<dbReference type="PROSITE" id="PS50927">
    <property type="entry name" value="BULB_LECTIN"/>
    <property type="match status" value="2"/>
</dbReference>
<keyword evidence="2" id="KW-0723">Serine/threonine-protein kinase</keyword>
<dbReference type="InterPro" id="IPR008271">
    <property type="entry name" value="Ser/Thr_kinase_AS"/>
</dbReference>
<feature type="domain" description="Bulb-type lectin" evidence="9">
    <location>
        <begin position="425"/>
        <end position="535"/>
    </location>
</feature>
<dbReference type="EC" id="2.7.11.1" evidence="1"/>
<feature type="domain" description="Bulb-type lectin" evidence="9">
    <location>
        <begin position="536"/>
        <end position="647"/>
    </location>
</feature>
<keyword evidence="6" id="KW-0067">ATP-binding</keyword>
<gene>
    <name evidence="10" type="ORF">I7412_32850</name>
</gene>
<dbReference type="InterPro" id="IPR001480">
    <property type="entry name" value="Bulb-type_lectin_dom"/>
</dbReference>
<evidence type="ECO:0000313" key="10">
    <source>
        <dbReference type="EMBL" id="MBL7631867.1"/>
    </source>
</evidence>
<name>A0A937RKK9_9ACTN</name>
<evidence type="ECO:0000256" key="4">
    <source>
        <dbReference type="ARBA" id="ARBA00022741"/>
    </source>
</evidence>
<evidence type="ECO:0000313" key="11">
    <source>
        <dbReference type="Proteomes" id="UP000604475"/>
    </source>
</evidence>
<dbReference type="GO" id="GO:0004674">
    <property type="term" value="F:protein serine/threonine kinase activity"/>
    <property type="evidence" value="ECO:0007669"/>
    <property type="project" value="UniProtKB-KW"/>
</dbReference>
<evidence type="ECO:0000256" key="3">
    <source>
        <dbReference type="ARBA" id="ARBA00022679"/>
    </source>
</evidence>
<dbReference type="SUPFAM" id="SSF56112">
    <property type="entry name" value="Protein kinase-like (PK-like)"/>
    <property type="match status" value="1"/>
</dbReference>
<evidence type="ECO:0000256" key="7">
    <source>
        <dbReference type="SAM" id="MobiDB-lite"/>
    </source>
</evidence>
<dbReference type="Pfam" id="PF00069">
    <property type="entry name" value="Pkinase"/>
    <property type="match status" value="1"/>
</dbReference>
<feature type="region of interest" description="Disordered" evidence="7">
    <location>
        <begin position="373"/>
        <end position="435"/>
    </location>
</feature>
<feature type="compositionally biased region" description="Low complexity" evidence="7">
    <location>
        <begin position="373"/>
        <end position="388"/>
    </location>
</feature>
<evidence type="ECO:0000259" key="9">
    <source>
        <dbReference type="PROSITE" id="PS50927"/>
    </source>
</evidence>
<dbReference type="SMART" id="SM00108">
    <property type="entry name" value="B_lectin"/>
    <property type="match status" value="2"/>
</dbReference>